<dbReference type="InterPro" id="IPR036755">
    <property type="entry name" value="SRS_dom_sf"/>
</dbReference>
<dbReference type="Pfam" id="PF04092">
    <property type="entry name" value="SAG"/>
    <property type="match status" value="1"/>
</dbReference>
<protein>
    <submittedName>
        <fullName evidence="3">SAG-related sequence</fullName>
    </submittedName>
</protein>
<accession>A0A2A9MI44</accession>
<evidence type="ECO:0000259" key="2">
    <source>
        <dbReference type="Pfam" id="PF04092"/>
    </source>
</evidence>
<reference evidence="3 4" key="1">
    <citation type="submission" date="2017-09" db="EMBL/GenBank/DDBJ databases">
        <title>Genome sequencing of Besnoitia besnoiti strain Bb-Ger1.</title>
        <authorList>
            <person name="Schares G."/>
            <person name="Venepally P."/>
            <person name="Lorenzi H.A."/>
        </authorList>
    </citation>
    <scope>NUCLEOTIDE SEQUENCE [LARGE SCALE GENOMIC DNA]</scope>
    <source>
        <strain evidence="3 4">Bb-Ger1</strain>
    </source>
</reference>
<dbReference type="RefSeq" id="XP_029219635.1">
    <property type="nucleotide sequence ID" value="XM_029363712.1"/>
</dbReference>
<dbReference type="GeneID" id="40310206"/>
<proteinExistence type="predicted"/>
<comment type="caution">
    <text evidence="3">The sequence shown here is derived from an EMBL/GenBank/DDBJ whole genome shotgun (WGS) entry which is preliminary data.</text>
</comment>
<dbReference type="Gene3D" id="2.60.40.1320">
    <property type="entry name" value="SRS domain"/>
    <property type="match status" value="1"/>
</dbReference>
<dbReference type="KEGG" id="bbes:BESB_052770"/>
<dbReference type="VEuPathDB" id="ToxoDB:BESB_052770"/>
<dbReference type="SUPFAM" id="SSF74877">
    <property type="entry name" value="Major surface antigen p30, SAG1"/>
    <property type="match status" value="1"/>
</dbReference>
<dbReference type="GO" id="GO:0016020">
    <property type="term" value="C:membrane"/>
    <property type="evidence" value="ECO:0007669"/>
    <property type="project" value="InterPro"/>
</dbReference>
<feature type="domain" description="SRS" evidence="2">
    <location>
        <begin position="67"/>
        <end position="247"/>
    </location>
</feature>
<dbReference type="InterPro" id="IPR007226">
    <property type="entry name" value="SRS_dom"/>
</dbReference>
<dbReference type="EMBL" id="NWUJ01000004">
    <property type="protein sequence ID" value="PFH35626.1"/>
    <property type="molecule type" value="Genomic_DNA"/>
</dbReference>
<feature type="region of interest" description="Disordered" evidence="1">
    <location>
        <begin position="50"/>
        <end position="83"/>
    </location>
</feature>
<name>A0A2A9MI44_BESBE</name>
<dbReference type="AlphaFoldDB" id="A0A2A9MI44"/>
<organism evidence="3 4">
    <name type="scientific">Besnoitia besnoiti</name>
    <name type="common">Apicomplexan protozoan</name>
    <dbReference type="NCBI Taxonomy" id="94643"/>
    <lineage>
        <taxon>Eukaryota</taxon>
        <taxon>Sar</taxon>
        <taxon>Alveolata</taxon>
        <taxon>Apicomplexa</taxon>
        <taxon>Conoidasida</taxon>
        <taxon>Coccidia</taxon>
        <taxon>Eucoccidiorida</taxon>
        <taxon>Eimeriorina</taxon>
        <taxon>Sarcocystidae</taxon>
        <taxon>Besnoitia</taxon>
    </lineage>
</organism>
<feature type="region of interest" description="Disordered" evidence="1">
    <location>
        <begin position="119"/>
        <end position="144"/>
    </location>
</feature>
<gene>
    <name evidence="3" type="ORF">BESB_052770</name>
</gene>
<keyword evidence="4" id="KW-1185">Reference proteome</keyword>
<dbReference type="Proteomes" id="UP000224006">
    <property type="component" value="Chromosome IV"/>
</dbReference>
<evidence type="ECO:0000256" key="1">
    <source>
        <dbReference type="SAM" id="MobiDB-lite"/>
    </source>
</evidence>
<evidence type="ECO:0000313" key="3">
    <source>
        <dbReference type="EMBL" id="PFH35626.1"/>
    </source>
</evidence>
<evidence type="ECO:0000313" key="4">
    <source>
        <dbReference type="Proteomes" id="UP000224006"/>
    </source>
</evidence>
<sequence length="280" mass="29103">MPISVQPETEYRLLAASACECHLQPAPGTHGGVLKLRCGEVGAGELHKGRVTQARDPDDSPSTPTSVAPCTLRDGSVTDSPDVRDLTLSEGKLIATLTFSGESFGAVPDSLKKVCQKQQGGEVPRGEDECEAGGTSLGKPVPLEGIPAPGRDYATKFFEREDLSVCFKLYSEIIPNFGGAWWTAQDAIAGVTLTIHYTHFPFEDTSLYVGCKPITTTVQQSSDSRAASAASEKNDGKPTTCKVVVTVKASGLFLTGGQGLGTAAAASGADVLTGLLGGSL</sequence>